<feature type="domain" description="DUF8094" evidence="1">
    <location>
        <begin position="1"/>
        <end position="254"/>
    </location>
</feature>
<accession>A0ABU0Q937</accession>
<dbReference type="InterPro" id="IPR058407">
    <property type="entry name" value="DUF8094"/>
</dbReference>
<name>A0ABU0Q937_STRAH</name>
<evidence type="ECO:0000313" key="3">
    <source>
        <dbReference type="Proteomes" id="UP001243364"/>
    </source>
</evidence>
<dbReference type="Pfam" id="PF26366">
    <property type="entry name" value="DUF8094"/>
    <property type="match status" value="1"/>
</dbReference>
<comment type="caution">
    <text evidence="2">The sequence shown here is derived from an EMBL/GenBank/DDBJ whole genome shotgun (WGS) entry which is preliminary data.</text>
</comment>
<reference evidence="2 3" key="1">
    <citation type="submission" date="2023-07" db="EMBL/GenBank/DDBJ databases">
        <title>Comparative genomics of wheat-associated soil bacteria to identify genetic determinants of phenazine resistance.</title>
        <authorList>
            <person name="Mouncey N."/>
        </authorList>
    </citation>
    <scope>NUCLEOTIDE SEQUENCE [LARGE SCALE GENOMIC DNA]</scope>
    <source>
        <strain evidence="2 3">W4I19-2</strain>
    </source>
</reference>
<proteinExistence type="predicted"/>
<evidence type="ECO:0000313" key="2">
    <source>
        <dbReference type="EMBL" id="MDQ0687147.1"/>
    </source>
</evidence>
<dbReference type="EMBL" id="JAUSYA010000001">
    <property type="protein sequence ID" value="MDQ0687147.1"/>
    <property type="molecule type" value="Genomic_DNA"/>
</dbReference>
<dbReference type="RefSeq" id="WP_061334908.1">
    <property type="nucleotide sequence ID" value="NZ_JAUSYA010000001.1"/>
</dbReference>
<organism evidence="2 3">
    <name type="scientific">Streptomyces achromogenes</name>
    <dbReference type="NCBI Taxonomy" id="67255"/>
    <lineage>
        <taxon>Bacteria</taxon>
        <taxon>Bacillati</taxon>
        <taxon>Actinomycetota</taxon>
        <taxon>Actinomycetes</taxon>
        <taxon>Kitasatosporales</taxon>
        <taxon>Streptomycetaceae</taxon>
        <taxon>Streptomyces</taxon>
    </lineage>
</organism>
<evidence type="ECO:0000259" key="1">
    <source>
        <dbReference type="Pfam" id="PF26366"/>
    </source>
</evidence>
<keyword evidence="3" id="KW-1185">Reference proteome</keyword>
<protein>
    <recommendedName>
        <fullName evidence="1">DUF8094 domain-containing protein</fullName>
    </recommendedName>
</protein>
<dbReference type="Proteomes" id="UP001243364">
    <property type="component" value="Unassembled WGS sequence"/>
</dbReference>
<gene>
    <name evidence="2" type="ORF">QFZ56_006110</name>
</gene>
<sequence length="259" mass="27919">MSISDYTETEGLPAADRKPYKPWSYDSANAELYIPRLEAGQDRWFAAALSDQKGKAPSRLAVFAERPQHKRWEMVSVVDLDSQKLPDIALDRDGYATAVPAAGNKQLAADADLLRAAVLDNFATGGTDTGTKVFAPTKASKRQIEVHDKTGTRYGNQGTTVFAGAANRYTDAYALRTTDGGALILFSHTHTQTDAVAHSGLQINPGKDDRAWLHDVPRTSITYTFVCNDAAIVPAKAETSRLIGYTCARTDASGPPVAS</sequence>